<evidence type="ECO:0000256" key="3">
    <source>
        <dbReference type="ARBA" id="ARBA00010136"/>
    </source>
</evidence>
<accession>A0A841FI61</accession>
<dbReference type="InterPro" id="IPR027268">
    <property type="entry name" value="Peptidase_M4/M1_CTD_sf"/>
</dbReference>
<evidence type="ECO:0000256" key="2">
    <source>
        <dbReference type="ARBA" id="ARBA00001947"/>
    </source>
</evidence>
<dbReference type="InterPro" id="IPR014782">
    <property type="entry name" value="Peptidase_M1_dom"/>
</dbReference>
<dbReference type="GO" id="GO:0016020">
    <property type="term" value="C:membrane"/>
    <property type="evidence" value="ECO:0007669"/>
    <property type="project" value="TreeGrafter"/>
</dbReference>
<reference evidence="17 18" key="1">
    <citation type="submission" date="2020-08" db="EMBL/GenBank/DDBJ databases">
        <title>Genomic Encyclopedia of Type Strains, Phase IV (KMG-IV): sequencing the most valuable type-strain genomes for metagenomic binning, comparative biology and taxonomic classification.</title>
        <authorList>
            <person name="Goeker M."/>
        </authorList>
    </citation>
    <scope>NUCLEOTIDE SEQUENCE [LARGE SCALE GENOMIC DNA]</scope>
    <source>
        <strain evidence="17 18">YIM 65646</strain>
    </source>
</reference>
<comment type="caution">
    <text evidence="17">The sequence shown here is derived from an EMBL/GenBank/DDBJ whole genome shotgun (WGS) entry which is preliminary data.</text>
</comment>
<evidence type="ECO:0000256" key="6">
    <source>
        <dbReference type="ARBA" id="ARBA00022438"/>
    </source>
</evidence>
<dbReference type="Gene3D" id="1.10.390.10">
    <property type="entry name" value="Neutral Protease Domain 2"/>
    <property type="match status" value="1"/>
</dbReference>
<comment type="catalytic activity">
    <reaction evidence="1">
        <text>Release of an N-terminal amino acid, Xaa-|-Yaa- from a peptide, amide or arylamide. Xaa is preferably Ala, but may be most amino acids including Pro (slow action). When a terminal hydrophobic residue is followed by a prolyl residue, the two may be released as an intact Xaa-Pro dipeptide.</text>
        <dbReference type="EC" id="3.4.11.2"/>
    </reaction>
</comment>
<keyword evidence="7" id="KW-0645">Protease</keyword>
<dbReference type="GO" id="GO:0006508">
    <property type="term" value="P:proteolysis"/>
    <property type="evidence" value="ECO:0007669"/>
    <property type="project" value="UniProtKB-KW"/>
</dbReference>
<feature type="domain" description="Peptidase M1 membrane alanine aminopeptidase" evidence="14">
    <location>
        <begin position="226"/>
        <end position="438"/>
    </location>
</feature>
<evidence type="ECO:0000313" key="17">
    <source>
        <dbReference type="EMBL" id="MBB6035896.1"/>
    </source>
</evidence>
<dbReference type="GO" id="GO:0005615">
    <property type="term" value="C:extracellular space"/>
    <property type="evidence" value="ECO:0007669"/>
    <property type="project" value="TreeGrafter"/>
</dbReference>
<comment type="cofactor">
    <cofactor evidence="2">
        <name>Zn(2+)</name>
        <dbReference type="ChEBI" id="CHEBI:29105"/>
    </cofactor>
</comment>
<dbReference type="CDD" id="cd09602">
    <property type="entry name" value="M1_APN"/>
    <property type="match status" value="1"/>
</dbReference>
<feature type="domain" description="ERAP1-like C-terminal" evidence="15">
    <location>
        <begin position="519"/>
        <end position="825"/>
    </location>
</feature>
<evidence type="ECO:0000256" key="5">
    <source>
        <dbReference type="ARBA" id="ARBA00015611"/>
    </source>
</evidence>
<dbReference type="RefSeq" id="WP_184788721.1">
    <property type="nucleotide sequence ID" value="NZ_BONT01000105.1"/>
</dbReference>
<keyword evidence="10" id="KW-0862">Zinc</keyword>
<sequence>MPSLTHDEAVARAALINVDSYEIDLDLTGDDPGAGYGSTTVIRFGSADPAAGTFAEVRAKEVHAVTLNGAALDPSSIVDNRILLDGLAASNELVVEATMEYSTNGEGLHRFVDPEDGEVYLYAMAGLDNAPRIFACFDQPDIKAPITLTVDAPADWTVWANGDGTRRADGKVAFTPTEPISTYLMTLVAGRYHVILAEHDGVPLGLLSRRALAAHLDEQAEELFAITRACFDWYHEHFGVRYPFGNYFQAFVPEFNWGAVENPGCVNFRDEFLFRGAVTTTQRQDRAVVIAHEMAHMWFGDLVTLRWWDDIWLNESFAEYMGWRVAVEATEFTGAWTGFAVGRKGWGYAADQRPSTHPVAPEGVNDTAGALSNFDGISYAKGASVLKQLVEWLGDEPFLAGLRDYFQTHAFGNATLADLLAALSKAADRDLSAWSTAWLRRAQVNTLRPRTVIENGRYREVTIVQTAPEEYPTLRPHRIGAAVYRLDGDGVTATRVTVDVQDTAETPVPALNGEAAGLLVLNDGDHTFAKIRFDDHGRALLPELLPVLDDALARALIWSAVTDASRDADLSAPEALALILAGLPTETDTSVFEDLARYITGSLTSRFLAPEARPEAAASLVDACDKAMDAAEPGGARQLAAARLLIACTEDGERLSGWLAGNAPEGLALDTDLRWAVLYRLVVLGHADEAAIAAEAGRDPSAQGTEWAARIRAALPTPEAKAEAWRLLTGGEQVSGRIALSIADGFWHPEQTEVCAPYVERYFTEIPAIFGLLSPQVGTAVVRSAYPSCVVSEATAVAAGKLLGDEPLPPALRRTLIDATDELRRALAVRNTP</sequence>
<organism evidence="17 18">
    <name type="scientific">Phytomonospora endophytica</name>
    <dbReference type="NCBI Taxonomy" id="714109"/>
    <lineage>
        <taxon>Bacteria</taxon>
        <taxon>Bacillati</taxon>
        <taxon>Actinomycetota</taxon>
        <taxon>Actinomycetes</taxon>
        <taxon>Micromonosporales</taxon>
        <taxon>Micromonosporaceae</taxon>
        <taxon>Phytomonospora</taxon>
    </lineage>
</organism>
<evidence type="ECO:0000256" key="9">
    <source>
        <dbReference type="ARBA" id="ARBA00022801"/>
    </source>
</evidence>
<evidence type="ECO:0000259" key="15">
    <source>
        <dbReference type="Pfam" id="PF11838"/>
    </source>
</evidence>
<dbReference type="GO" id="GO:0043171">
    <property type="term" value="P:peptide catabolic process"/>
    <property type="evidence" value="ECO:0007669"/>
    <property type="project" value="TreeGrafter"/>
</dbReference>
<keyword evidence="18" id="KW-1185">Reference proteome</keyword>
<dbReference type="InterPro" id="IPR050344">
    <property type="entry name" value="Peptidase_M1_aminopeptidases"/>
</dbReference>
<keyword evidence="9 17" id="KW-0378">Hydrolase</keyword>
<evidence type="ECO:0000313" key="18">
    <source>
        <dbReference type="Proteomes" id="UP000548476"/>
    </source>
</evidence>
<dbReference type="Pfam" id="PF11838">
    <property type="entry name" value="ERAP1_C"/>
    <property type="match status" value="1"/>
</dbReference>
<protein>
    <recommendedName>
        <fullName evidence="5">Aminopeptidase N</fullName>
        <ecNumber evidence="4">3.4.11.2</ecNumber>
    </recommendedName>
    <alternativeName>
        <fullName evidence="12">Alanine aminopeptidase</fullName>
    </alternativeName>
    <alternativeName>
        <fullName evidence="13">Lysyl aminopeptidase</fullName>
    </alternativeName>
</protein>
<evidence type="ECO:0000256" key="7">
    <source>
        <dbReference type="ARBA" id="ARBA00022670"/>
    </source>
</evidence>
<evidence type="ECO:0000256" key="8">
    <source>
        <dbReference type="ARBA" id="ARBA00022723"/>
    </source>
</evidence>
<keyword evidence="11" id="KW-0482">Metalloprotease</keyword>
<dbReference type="SUPFAM" id="SSF55486">
    <property type="entry name" value="Metalloproteases ('zincins'), catalytic domain"/>
    <property type="match status" value="1"/>
</dbReference>
<keyword evidence="6 17" id="KW-0031">Aminopeptidase</keyword>
<evidence type="ECO:0000256" key="1">
    <source>
        <dbReference type="ARBA" id="ARBA00000098"/>
    </source>
</evidence>
<dbReference type="GO" id="GO:0016285">
    <property type="term" value="F:alanyl aminopeptidase activity"/>
    <property type="evidence" value="ECO:0007669"/>
    <property type="project" value="UniProtKB-EC"/>
</dbReference>
<evidence type="ECO:0000259" key="14">
    <source>
        <dbReference type="Pfam" id="PF01433"/>
    </source>
</evidence>
<dbReference type="GO" id="GO:0008270">
    <property type="term" value="F:zinc ion binding"/>
    <property type="evidence" value="ECO:0007669"/>
    <property type="project" value="InterPro"/>
</dbReference>
<dbReference type="Gene3D" id="2.60.40.1730">
    <property type="entry name" value="tricorn interacting facor f3 domain"/>
    <property type="match status" value="1"/>
</dbReference>
<dbReference type="InterPro" id="IPR024571">
    <property type="entry name" value="ERAP1-like_C_dom"/>
</dbReference>
<dbReference type="NCBIfam" id="TIGR02412">
    <property type="entry name" value="pepN_strep_liv"/>
    <property type="match status" value="1"/>
</dbReference>
<dbReference type="Pfam" id="PF17900">
    <property type="entry name" value="Peptidase_M1_N"/>
    <property type="match status" value="1"/>
</dbReference>
<dbReference type="GO" id="GO:0042277">
    <property type="term" value="F:peptide binding"/>
    <property type="evidence" value="ECO:0007669"/>
    <property type="project" value="TreeGrafter"/>
</dbReference>
<evidence type="ECO:0000256" key="10">
    <source>
        <dbReference type="ARBA" id="ARBA00022833"/>
    </source>
</evidence>
<evidence type="ECO:0000256" key="13">
    <source>
        <dbReference type="ARBA" id="ARBA00031533"/>
    </source>
</evidence>
<name>A0A841FI61_9ACTN</name>
<keyword evidence="8" id="KW-0479">Metal-binding</keyword>
<proteinExistence type="inferred from homology"/>
<dbReference type="SUPFAM" id="SSF63737">
    <property type="entry name" value="Leukotriene A4 hydrolase N-terminal domain"/>
    <property type="match status" value="1"/>
</dbReference>
<evidence type="ECO:0000259" key="16">
    <source>
        <dbReference type="Pfam" id="PF17900"/>
    </source>
</evidence>
<dbReference type="Proteomes" id="UP000548476">
    <property type="component" value="Unassembled WGS sequence"/>
</dbReference>
<dbReference type="Pfam" id="PF01433">
    <property type="entry name" value="Peptidase_M1"/>
    <property type="match status" value="1"/>
</dbReference>
<dbReference type="GO" id="GO:0005737">
    <property type="term" value="C:cytoplasm"/>
    <property type="evidence" value="ECO:0007669"/>
    <property type="project" value="TreeGrafter"/>
</dbReference>
<dbReference type="PANTHER" id="PTHR11533">
    <property type="entry name" value="PROTEASE M1 ZINC METALLOPROTEASE"/>
    <property type="match status" value="1"/>
</dbReference>
<dbReference type="EMBL" id="JACHGT010000007">
    <property type="protein sequence ID" value="MBB6035896.1"/>
    <property type="molecule type" value="Genomic_DNA"/>
</dbReference>
<dbReference type="InterPro" id="IPR001930">
    <property type="entry name" value="Peptidase_M1"/>
</dbReference>
<dbReference type="InterPro" id="IPR012778">
    <property type="entry name" value="Pept_M1_aminopeptidase"/>
</dbReference>
<dbReference type="PANTHER" id="PTHR11533:SF174">
    <property type="entry name" value="PUROMYCIN-SENSITIVE AMINOPEPTIDASE-RELATED"/>
    <property type="match status" value="1"/>
</dbReference>
<evidence type="ECO:0000256" key="4">
    <source>
        <dbReference type="ARBA" id="ARBA00012564"/>
    </source>
</evidence>
<dbReference type="GO" id="GO:0070006">
    <property type="term" value="F:metalloaminopeptidase activity"/>
    <property type="evidence" value="ECO:0007669"/>
    <property type="project" value="TreeGrafter"/>
</dbReference>
<dbReference type="InterPro" id="IPR042097">
    <property type="entry name" value="Aminopeptidase_N-like_N_sf"/>
</dbReference>
<feature type="domain" description="Aminopeptidase N-like N-terminal" evidence="16">
    <location>
        <begin position="103"/>
        <end position="184"/>
    </location>
</feature>
<gene>
    <name evidence="17" type="ORF">HNR73_003760</name>
</gene>
<evidence type="ECO:0000256" key="12">
    <source>
        <dbReference type="ARBA" id="ARBA00029811"/>
    </source>
</evidence>
<dbReference type="EC" id="3.4.11.2" evidence="4"/>
<dbReference type="PRINTS" id="PR00756">
    <property type="entry name" value="ALADIPTASE"/>
</dbReference>
<dbReference type="InterPro" id="IPR045357">
    <property type="entry name" value="Aminopeptidase_N-like_N"/>
</dbReference>
<dbReference type="AlphaFoldDB" id="A0A841FI61"/>
<evidence type="ECO:0000256" key="11">
    <source>
        <dbReference type="ARBA" id="ARBA00023049"/>
    </source>
</evidence>
<comment type="similarity">
    <text evidence="3">Belongs to the peptidase M1 family.</text>
</comment>